<dbReference type="RefSeq" id="WP_044416318.1">
    <property type="nucleotide sequence ID" value="NZ_JXXE01000534.1"/>
</dbReference>
<dbReference type="SMART" id="SM00722">
    <property type="entry name" value="CASH"/>
    <property type="match status" value="2"/>
</dbReference>
<dbReference type="InterPro" id="IPR026464">
    <property type="entry name" value="NosD_copper_fam"/>
</dbReference>
<feature type="domain" description="Carbohydrate-binding/sugar hydrolysis" evidence="3">
    <location>
        <begin position="41"/>
        <end position="189"/>
    </location>
</feature>
<dbReference type="Proteomes" id="UP000032515">
    <property type="component" value="Unassembled WGS sequence"/>
</dbReference>
<accession>A0A0D7ED23</accession>
<feature type="compositionally biased region" description="Basic and acidic residues" evidence="2">
    <location>
        <begin position="279"/>
        <end position="303"/>
    </location>
</feature>
<feature type="region of interest" description="Disordered" evidence="2">
    <location>
        <begin position="279"/>
        <end position="307"/>
    </location>
</feature>
<dbReference type="SMART" id="SM00710">
    <property type="entry name" value="PbH1"/>
    <property type="match status" value="9"/>
</dbReference>
<comment type="caution">
    <text evidence="4">The sequence shown here is derived from an EMBL/GenBank/DDBJ whole genome shotgun (WGS) entry which is preliminary data.</text>
</comment>
<evidence type="ECO:0000259" key="3">
    <source>
        <dbReference type="SMART" id="SM00722"/>
    </source>
</evidence>
<dbReference type="PANTHER" id="PTHR22990:SF15">
    <property type="entry name" value="F-BOX ONLY PROTEIN 10"/>
    <property type="match status" value="1"/>
</dbReference>
<dbReference type="InterPro" id="IPR012334">
    <property type="entry name" value="Pectin_lyas_fold"/>
</dbReference>
<proteinExistence type="predicted"/>
<dbReference type="InterPro" id="IPR006633">
    <property type="entry name" value="Carb-bd_sugar_hydrolysis-dom"/>
</dbReference>
<dbReference type="EMBL" id="JXXE01000534">
    <property type="protein sequence ID" value="KIZ37467.1"/>
    <property type="molecule type" value="Genomic_DNA"/>
</dbReference>
<evidence type="ECO:0000313" key="5">
    <source>
        <dbReference type="Proteomes" id="UP000032515"/>
    </source>
</evidence>
<dbReference type="InterPro" id="IPR007742">
    <property type="entry name" value="NosD_dom"/>
</dbReference>
<dbReference type="PANTHER" id="PTHR22990">
    <property type="entry name" value="F-BOX ONLY PROTEIN"/>
    <property type="match status" value="1"/>
</dbReference>
<dbReference type="AlphaFoldDB" id="A0A0D7ED23"/>
<evidence type="ECO:0000256" key="2">
    <source>
        <dbReference type="SAM" id="MobiDB-lite"/>
    </source>
</evidence>
<dbReference type="NCBIfam" id="TIGR04247">
    <property type="entry name" value="NosD_copper_fam"/>
    <property type="match status" value="1"/>
</dbReference>
<reference evidence="4 5" key="1">
    <citation type="submission" date="2014-11" db="EMBL/GenBank/DDBJ databases">
        <title>Genomics and ecophysiology of heterotrophic nitrogen fixing bacteria isolated from estuarine surface water.</title>
        <authorList>
            <person name="Bentzon-Tilia M."/>
            <person name="Severin I."/>
            <person name="Hansen L.H."/>
            <person name="Riemann L."/>
        </authorList>
    </citation>
    <scope>NUCLEOTIDE SEQUENCE [LARGE SCALE GENOMIC DNA]</scope>
    <source>
        <strain evidence="4 5">BAL398</strain>
    </source>
</reference>
<dbReference type="PATRIC" id="fig|1076.23.peg.5656"/>
<sequence>MHRLLHIIPVALVATGVSGLAAAETLRTGPDRPLQAVLDQARDGDVVELAPGTYRGTVRIERPIELRGKPGATLVGPGTGTVVRVIAPDVTIRGLIIKGSGGDISQIDSGVFLAQSAKRAVVADNRLEDNLFGVYVHGAGGSLVQHNIIDGLRNIRLNEAGNGVSVWNAPDVVVEGNHIRYGRDGIYTINSKRDRFIDNRLEQVRFAVHYMYTDDSEVSGNVSIGNHGGFAIMFSNRLVIRGNVSDRDRDYGLLFNYANYAAIEGNRVSGGLLDSVKKDSDKNGGDDGADDDKGMLPKAEPTRGARSGPEKCVFIYNANHNVFRDNWFEGCGIGVHFTAGSEDNDIVGNAFIGNRNQVKYVGTRNLDWSKGGRGNYWSDNPAFDLNGDGIADTAYRPNDIVDRVLWTAPSAKVLINSPAVQVLRWAQSQFPALYPGGVIDTHPLIAPPPRPQASESQP</sequence>
<feature type="domain" description="Carbohydrate-binding/sugar hydrolysis" evidence="3">
    <location>
        <begin position="195"/>
        <end position="393"/>
    </location>
</feature>
<gene>
    <name evidence="4" type="ORF">OO17_23635</name>
</gene>
<protein>
    <submittedName>
        <fullName evidence="4">Carbohydrate-binding protein</fullName>
    </submittedName>
</protein>
<dbReference type="InterPro" id="IPR006626">
    <property type="entry name" value="PbH1"/>
</dbReference>
<evidence type="ECO:0000313" key="4">
    <source>
        <dbReference type="EMBL" id="KIZ37467.1"/>
    </source>
</evidence>
<keyword evidence="1" id="KW-0677">Repeat</keyword>
<name>A0A0D7ED23_RHOPL</name>
<dbReference type="InterPro" id="IPR011050">
    <property type="entry name" value="Pectin_lyase_fold/virulence"/>
</dbReference>
<dbReference type="Pfam" id="PF05048">
    <property type="entry name" value="NosD"/>
    <property type="match status" value="1"/>
</dbReference>
<evidence type="ECO:0000256" key="1">
    <source>
        <dbReference type="ARBA" id="ARBA00022737"/>
    </source>
</evidence>
<dbReference type="SUPFAM" id="SSF51126">
    <property type="entry name" value="Pectin lyase-like"/>
    <property type="match status" value="1"/>
</dbReference>
<dbReference type="InterPro" id="IPR051550">
    <property type="entry name" value="SCF-Subunits/Alg-Epimerases"/>
</dbReference>
<dbReference type="Gene3D" id="2.160.20.10">
    <property type="entry name" value="Single-stranded right-handed beta-helix, Pectin lyase-like"/>
    <property type="match status" value="1"/>
</dbReference>
<organism evidence="4 5">
    <name type="scientific">Rhodopseudomonas palustris</name>
    <dbReference type="NCBI Taxonomy" id="1076"/>
    <lineage>
        <taxon>Bacteria</taxon>
        <taxon>Pseudomonadati</taxon>
        <taxon>Pseudomonadota</taxon>
        <taxon>Alphaproteobacteria</taxon>
        <taxon>Hyphomicrobiales</taxon>
        <taxon>Nitrobacteraceae</taxon>
        <taxon>Rhodopseudomonas</taxon>
    </lineage>
</organism>
<dbReference type="OrthoDB" id="9767990at2"/>